<accession>A0AAE0BLT3</accession>
<evidence type="ECO:0000313" key="3">
    <source>
        <dbReference type="Proteomes" id="UP001190700"/>
    </source>
</evidence>
<dbReference type="AlphaFoldDB" id="A0AAE0BLT3"/>
<sequence length="79" mass="8215">MLVWAFGRIIGEMFVDSEEKEFSPSIFEESFAGAPGCASAERRMQVLGSALTAEPQGFGHGGMPAEASGYGGVATTAEP</sequence>
<name>A0AAE0BLT3_9CHLO</name>
<proteinExistence type="predicted"/>
<dbReference type="EMBL" id="LGRX02034246">
    <property type="protein sequence ID" value="KAK3238349.1"/>
    <property type="molecule type" value="Genomic_DNA"/>
</dbReference>
<evidence type="ECO:0000256" key="1">
    <source>
        <dbReference type="SAM" id="MobiDB-lite"/>
    </source>
</evidence>
<protein>
    <submittedName>
        <fullName evidence="2">Uncharacterized protein</fullName>
    </submittedName>
</protein>
<keyword evidence="3" id="KW-1185">Reference proteome</keyword>
<evidence type="ECO:0000313" key="2">
    <source>
        <dbReference type="EMBL" id="KAK3238349.1"/>
    </source>
</evidence>
<gene>
    <name evidence="2" type="ORF">CYMTET_51632</name>
</gene>
<reference evidence="2 3" key="1">
    <citation type="journal article" date="2015" name="Genome Biol. Evol.">
        <title>Comparative Genomics of a Bacterivorous Green Alga Reveals Evolutionary Causalities and Consequences of Phago-Mixotrophic Mode of Nutrition.</title>
        <authorList>
            <person name="Burns J.A."/>
            <person name="Paasch A."/>
            <person name="Narechania A."/>
            <person name="Kim E."/>
        </authorList>
    </citation>
    <scope>NUCLEOTIDE SEQUENCE [LARGE SCALE GENOMIC DNA]</scope>
    <source>
        <strain evidence="2 3">PLY_AMNH</strain>
    </source>
</reference>
<dbReference type="Proteomes" id="UP001190700">
    <property type="component" value="Unassembled WGS sequence"/>
</dbReference>
<feature type="region of interest" description="Disordered" evidence="1">
    <location>
        <begin position="57"/>
        <end position="79"/>
    </location>
</feature>
<organism evidence="2 3">
    <name type="scientific">Cymbomonas tetramitiformis</name>
    <dbReference type="NCBI Taxonomy" id="36881"/>
    <lineage>
        <taxon>Eukaryota</taxon>
        <taxon>Viridiplantae</taxon>
        <taxon>Chlorophyta</taxon>
        <taxon>Pyramimonadophyceae</taxon>
        <taxon>Pyramimonadales</taxon>
        <taxon>Pyramimonadaceae</taxon>
        <taxon>Cymbomonas</taxon>
    </lineage>
</organism>
<comment type="caution">
    <text evidence="2">The sequence shown here is derived from an EMBL/GenBank/DDBJ whole genome shotgun (WGS) entry which is preliminary data.</text>
</comment>